<dbReference type="InterPro" id="IPR053259">
    <property type="entry name" value="Golvesin-related_Golgi"/>
</dbReference>
<evidence type="ECO:0000313" key="3">
    <source>
        <dbReference type="Proteomes" id="UP000266841"/>
    </source>
</evidence>
<gene>
    <name evidence="2" type="ORF">THAOC_04888</name>
</gene>
<feature type="region of interest" description="Disordered" evidence="1">
    <location>
        <begin position="1142"/>
        <end position="1182"/>
    </location>
</feature>
<evidence type="ECO:0000313" key="2">
    <source>
        <dbReference type="EMBL" id="EJK73486.1"/>
    </source>
</evidence>
<feature type="region of interest" description="Disordered" evidence="1">
    <location>
        <begin position="189"/>
        <end position="208"/>
    </location>
</feature>
<feature type="compositionally biased region" description="Polar residues" evidence="1">
    <location>
        <begin position="1142"/>
        <end position="1163"/>
    </location>
</feature>
<dbReference type="Proteomes" id="UP000266841">
    <property type="component" value="Unassembled WGS sequence"/>
</dbReference>
<name>K0TI57_THAOC</name>
<dbReference type="OrthoDB" id="406096at2759"/>
<dbReference type="InterPro" id="IPR027417">
    <property type="entry name" value="P-loop_NTPase"/>
</dbReference>
<protein>
    <submittedName>
        <fullName evidence="2">Uncharacterized protein</fullName>
    </submittedName>
</protein>
<dbReference type="eggNOG" id="ENOG502SFVN">
    <property type="taxonomic scope" value="Eukaryota"/>
</dbReference>
<accession>K0TI57</accession>
<feature type="region of interest" description="Disordered" evidence="1">
    <location>
        <begin position="124"/>
        <end position="143"/>
    </location>
</feature>
<evidence type="ECO:0000256" key="1">
    <source>
        <dbReference type="SAM" id="MobiDB-lite"/>
    </source>
</evidence>
<proteinExistence type="predicted"/>
<sequence>MQRWQHQRLDEAQLQQQRFGGDAVSVDTVGGDNWDTSPENESIKAEMQRQQMQQERRLAPHTLRRRSDAEKPLPIVVALRSRSLDLARRQIATQNDPAKTWLLSSGEEATSGNVEFHSTNGVATAQRQHLAPSSRPASGTKISRERATTVDFRPATNAHVFRAPVRPAPRPFPSGGGNEDIAVPRAEEGTRTRWKGPGHSNPGAGKGSGGLLRGLVDVPLERARLWKLRVFESYESIQRMMKETEGWSGCVSTVELSWANITKEEDSYGDYFSRPGGYRNWVNGPNRQFERLFRYIQQSKRFDVWYLMEPDSYPRRNFWLDSLVDEIRAAAPFAVLGSKYDGEAWNYFHNQLSTDVLHHINGNGVYNLTDHILLGMISELEAEANTTFNAVPFDLRLSQMFLEGASGKPCPFLFNSKKHNVMLPDKSPKFVQLWEDHGGSSYGPVIESNVITNRASHVYMPENVEKYSLVHGKKIYQPWSRQVNGVSVNSFQFCYRSLIVLQNVTLVIKGRQGFGLDTLKSAWDPNLLSHPFSEVIVMSDNGMPIGDLDEFALPVTLQHRSSSPMFMDLCNAKVKTDWFMLIDDRFRLLDDFQVHVTMDDGRPLQGTTLAASEPCLNSPVCRETVRHARILDASLDSVLLSLDTVFHTGYVRELCGHLESIDYEQIIEDETFLLRNVMSTGGVSGDSVMATVYFAWLSNHSLLEQTYEAKSKAKLGINPKFERKVKASYAMTNNLADFGTEEYAKATPVFWHVPKSGGTTAQVITARCLGLVTASGTGTILEASAANATGIPYLGPQELRIVHKDGDRLRFVNVDVATVEGIKVAKGLDPIGSGLVDVALAPDLEQFTEYLLDHRRGVRAKMFAVFRDPVKRAVSLFNYLQTAYWEPTYDPALKNMTIIDWVNSGKAENNWLTRVLCGDMDSPTLTVEHLRLAKEMISRKFVVGLTTDMAESWSRFRSHFGWNDSNNNETRSFYQDSDACMKKMTEEGANTNKHLDINEESEEWQALASLNQIDIQLYQHIVELFNNERIRDKVWSIENNIDQELESVVNAVQERKLAEYPATQEGQARAIGPWYFKPSGPIRCSNDANHPIRYEISPEGHLFDSFEECCQEYWPFAIVECRRNSAVEASPRLYYPTLVSAPSGQGVTSSPVISGQTLTPSADGSTPAPTNPAPSSAPVSSAPVIAPGSSNAPVLAPGSSSAPVVFPSTNRKLQQTVGSCISDGLQPTAVGIGGYVASPTDSSQQLWALGVWCIHRLLNVRFRMYGMYDSEFNLVNEVKYFPSFEDGVFCFSGGLGPETRLRLPHADPYQWSSDTLLDCCRQNFQYDMDACMNSGGYASPSGLTGACPIGRTDKWYVQYYENDFEIQCVKDCEGGDYPCNERPSSYMEIYDSFHECCETHLWYKQDCLAYDSNGHKIEQSHECMTSYWDTLRDEVALSSAVYWLDFEKERCIRSSGRTNDDVPLIAKKTPQLWKYESLHECCKQGLHWMYSECMISEQHEDDQCSPPPEYSMQWYVDYSWNGVQEPECVQECRVGTTCSGEFADVHSEMYSTYAECCKTHLWWKEDSQCRSGGYGNQTGYYPSYKEETCKDDGNHEPHMISSGLLVSSKEDCCESNFFWAYEVCMNDGNPIGPTDLYFADFMSGKCLQDCHTGPFGCAQVPPPIVLYESIDAQDCDPLLGAPCSAHESESERIFASAKECCDEKLPWQSDCVYNS</sequence>
<dbReference type="PANTHER" id="PTHR32301:SF6">
    <property type="entry name" value="GOLVESIN-RELATED"/>
    <property type="match status" value="1"/>
</dbReference>
<dbReference type="EMBL" id="AGNL01004459">
    <property type="protein sequence ID" value="EJK73486.1"/>
    <property type="molecule type" value="Genomic_DNA"/>
</dbReference>
<dbReference type="Gene3D" id="3.40.50.300">
    <property type="entry name" value="P-loop containing nucleotide triphosphate hydrolases"/>
    <property type="match status" value="1"/>
</dbReference>
<comment type="caution">
    <text evidence="2">The sequence shown here is derived from an EMBL/GenBank/DDBJ whole genome shotgun (WGS) entry which is preliminary data.</text>
</comment>
<keyword evidence="3" id="KW-1185">Reference proteome</keyword>
<feature type="region of interest" description="Disordered" evidence="1">
    <location>
        <begin position="1"/>
        <end position="69"/>
    </location>
</feature>
<reference evidence="2 3" key="1">
    <citation type="journal article" date="2012" name="Genome Biol.">
        <title>Genome and low-iron response of an oceanic diatom adapted to chronic iron limitation.</title>
        <authorList>
            <person name="Lommer M."/>
            <person name="Specht M."/>
            <person name="Roy A.S."/>
            <person name="Kraemer L."/>
            <person name="Andreson R."/>
            <person name="Gutowska M.A."/>
            <person name="Wolf J."/>
            <person name="Bergner S.V."/>
            <person name="Schilhabel M.B."/>
            <person name="Klostermeier U.C."/>
            <person name="Beiko R.G."/>
            <person name="Rosenstiel P."/>
            <person name="Hippler M."/>
            <person name="Laroche J."/>
        </authorList>
    </citation>
    <scope>NUCLEOTIDE SEQUENCE [LARGE SCALE GENOMIC DNA]</scope>
    <source>
        <strain evidence="2 3">CCMP1005</strain>
    </source>
</reference>
<feature type="compositionally biased region" description="Low complexity" evidence="1">
    <location>
        <begin position="1164"/>
        <end position="1182"/>
    </location>
</feature>
<organism evidence="2 3">
    <name type="scientific">Thalassiosira oceanica</name>
    <name type="common">Marine diatom</name>
    <dbReference type="NCBI Taxonomy" id="159749"/>
    <lineage>
        <taxon>Eukaryota</taxon>
        <taxon>Sar</taxon>
        <taxon>Stramenopiles</taxon>
        <taxon>Ochrophyta</taxon>
        <taxon>Bacillariophyta</taxon>
        <taxon>Coscinodiscophyceae</taxon>
        <taxon>Thalassiosirophycidae</taxon>
        <taxon>Thalassiosirales</taxon>
        <taxon>Thalassiosiraceae</taxon>
        <taxon>Thalassiosira</taxon>
    </lineage>
</organism>
<dbReference type="PANTHER" id="PTHR32301">
    <property type="entry name" value="COUNTIN RECEPTOR CNR3-RELATED"/>
    <property type="match status" value="1"/>
</dbReference>